<keyword evidence="7 9" id="KW-1133">Transmembrane helix</keyword>
<dbReference type="PANTHER" id="PTHR46997">
    <property type="entry name" value="LOW AFFINITY TRYPTOPHAN PERMEASE-RELATED"/>
    <property type="match status" value="1"/>
</dbReference>
<dbReference type="PRINTS" id="PR00166">
    <property type="entry name" value="AROAAPRMEASE"/>
</dbReference>
<dbReference type="Proteomes" id="UP000681131">
    <property type="component" value="Chromosome"/>
</dbReference>
<dbReference type="KEGG" id="fad:CDH04_07570"/>
<feature type="transmembrane region" description="Helical" evidence="9">
    <location>
        <begin position="285"/>
        <end position="307"/>
    </location>
</feature>
<dbReference type="GO" id="GO:0005886">
    <property type="term" value="C:plasma membrane"/>
    <property type="evidence" value="ECO:0007669"/>
    <property type="project" value="UniProtKB-SubCell"/>
</dbReference>
<gene>
    <name evidence="10" type="ORF">CDH04_07570</name>
    <name evidence="11" type="ORF">FZC43_07575</name>
</gene>
<evidence type="ECO:0000256" key="1">
    <source>
        <dbReference type="ARBA" id="ARBA00004429"/>
    </source>
</evidence>
<feature type="transmembrane region" description="Helical" evidence="9">
    <location>
        <begin position="87"/>
        <end position="107"/>
    </location>
</feature>
<feature type="transmembrane region" description="Helical" evidence="9">
    <location>
        <begin position="181"/>
        <end position="204"/>
    </location>
</feature>
<dbReference type="GO" id="GO:0015173">
    <property type="term" value="F:aromatic amino acid transmembrane transporter activity"/>
    <property type="evidence" value="ECO:0007669"/>
    <property type="project" value="InterPro"/>
</dbReference>
<evidence type="ECO:0000313" key="10">
    <source>
        <dbReference type="EMBL" id="AXA34271.1"/>
    </source>
</evidence>
<name>A0A2Z4XZH7_9GAMM</name>
<keyword evidence="2" id="KW-0813">Transport</keyword>
<evidence type="ECO:0000256" key="9">
    <source>
        <dbReference type="SAM" id="Phobius"/>
    </source>
</evidence>
<dbReference type="RefSeq" id="WP_112870449.1">
    <property type="nucleotide sequence ID" value="NZ_CP021781.1"/>
</dbReference>
<reference evidence="10 12" key="1">
    <citation type="submission" date="2017-06" db="EMBL/GenBank/DDBJ databases">
        <title>Complete genome of Francisella adeliensis.</title>
        <authorList>
            <person name="Vallesi A."/>
            <person name="Sjodin A."/>
        </authorList>
    </citation>
    <scope>NUCLEOTIDE SEQUENCE [LARGE SCALE GENOMIC DNA]</scope>
    <source>
        <strain evidence="10 12">FDC440</strain>
    </source>
</reference>
<evidence type="ECO:0008006" key="14">
    <source>
        <dbReference type="Google" id="ProtNLM"/>
    </source>
</evidence>
<comment type="subcellular location">
    <subcellularLocation>
        <location evidence="1">Cell inner membrane</location>
        <topology evidence="1">Multi-pass membrane protein</topology>
    </subcellularLocation>
</comment>
<feature type="transmembrane region" description="Helical" evidence="9">
    <location>
        <begin position="343"/>
        <end position="363"/>
    </location>
</feature>
<protein>
    <recommendedName>
        <fullName evidence="14">Amino acid transporter</fullName>
    </recommendedName>
</protein>
<evidence type="ECO:0000256" key="7">
    <source>
        <dbReference type="ARBA" id="ARBA00022989"/>
    </source>
</evidence>
<feature type="transmembrane region" description="Helical" evidence="9">
    <location>
        <begin position="7"/>
        <end position="32"/>
    </location>
</feature>
<accession>A0A2Z4XZH7</accession>
<dbReference type="InterPro" id="IPR013059">
    <property type="entry name" value="Trp_tyr_transpt"/>
</dbReference>
<feature type="transmembrane region" description="Helical" evidence="9">
    <location>
        <begin position="225"/>
        <end position="248"/>
    </location>
</feature>
<feature type="transmembrane region" description="Helical" evidence="9">
    <location>
        <begin position="319"/>
        <end position="337"/>
    </location>
</feature>
<evidence type="ECO:0000256" key="2">
    <source>
        <dbReference type="ARBA" id="ARBA00022448"/>
    </source>
</evidence>
<evidence type="ECO:0000313" key="11">
    <source>
        <dbReference type="EMBL" id="QIW12515.1"/>
    </source>
</evidence>
<keyword evidence="5 9" id="KW-0812">Transmembrane</keyword>
<dbReference type="PANTHER" id="PTHR46997:SF2">
    <property type="entry name" value="TYROSINE-SPECIFIC TRANSPORT SYSTEM"/>
    <property type="match status" value="1"/>
</dbReference>
<feature type="transmembrane region" description="Helical" evidence="9">
    <location>
        <begin position="155"/>
        <end position="175"/>
    </location>
</feature>
<sequence length="403" mass="43637">MSSNVGFFKYCGCVLLVISSMIGGGIFALPIMAFKVGIIATIVLTISMYILMTISGMLVVEVSTKLPKFRNHYTSLAQEAFGMPGKIITLIAFSVAIYASLTAYIGAVPSLLGSNACNINLYSCISPSIAEVLFTAILSIVLIGSMKYSEKINRVVMTVKLISLVLVILLLSRYIDLKSLFVVPMNFTAITQATLIVILAFSYQSILPSIVNYVGPENKKEIKKIILIGTFITCVIYTLWVVIMSGFIKHAGADEIFMADPTLDGLVSIIKQSSSSSLAVSALDIFLNVSLFASFITISLAFIDFWIDALKLSPNLKGRIIAGAIVLIPSLLIAVYFNDIFVLALAVSGFAGIAYSIVLPASVSCKLFDKYNRDGSYFFGGGRGVRALIFIIAVIFMIFALFY</sequence>
<keyword evidence="3" id="KW-1003">Cell membrane</keyword>
<reference evidence="11 13" key="2">
    <citation type="submission" date="2019-08" db="EMBL/GenBank/DDBJ databases">
        <title>Complete genome sequences of Francisella adeliensis (FSC1325 and FSC1326).</title>
        <authorList>
            <person name="Ohrman C."/>
            <person name="Uneklint I."/>
            <person name="Vallesi A."/>
            <person name="Karlsson L."/>
            <person name="Sjodin A."/>
        </authorList>
    </citation>
    <scope>NUCLEOTIDE SEQUENCE [LARGE SCALE GENOMIC DNA]</scope>
    <source>
        <strain evidence="11 13">FSC1325</strain>
    </source>
</reference>
<dbReference type="Proteomes" id="UP000251120">
    <property type="component" value="Chromosome"/>
</dbReference>
<evidence type="ECO:0000256" key="6">
    <source>
        <dbReference type="ARBA" id="ARBA00022970"/>
    </source>
</evidence>
<evidence type="ECO:0000256" key="5">
    <source>
        <dbReference type="ARBA" id="ARBA00022692"/>
    </source>
</evidence>
<dbReference type="GO" id="GO:0003333">
    <property type="term" value="P:amino acid transmembrane transport"/>
    <property type="evidence" value="ECO:0007669"/>
    <property type="project" value="InterPro"/>
</dbReference>
<keyword evidence="8 9" id="KW-0472">Membrane</keyword>
<keyword evidence="13" id="KW-1185">Reference proteome</keyword>
<dbReference type="EMBL" id="CP043424">
    <property type="protein sequence ID" value="QIW12515.1"/>
    <property type="molecule type" value="Genomic_DNA"/>
</dbReference>
<dbReference type="EMBL" id="CP021781">
    <property type="protein sequence ID" value="AXA34271.1"/>
    <property type="molecule type" value="Genomic_DNA"/>
</dbReference>
<evidence type="ECO:0000313" key="12">
    <source>
        <dbReference type="Proteomes" id="UP000251120"/>
    </source>
</evidence>
<evidence type="ECO:0000256" key="3">
    <source>
        <dbReference type="ARBA" id="ARBA00022475"/>
    </source>
</evidence>
<organism evidence="10 12">
    <name type="scientific">Francisella adeliensis</name>
    <dbReference type="NCBI Taxonomy" id="2007306"/>
    <lineage>
        <taxon>Bacteria</taxon>
        <taxon>Pseudomonadati</taxon>
        <taxon>Pseudomonadota</taxon>
        <taxon>Gammaproteobacteria</taxon>
        <taxon>Thiotrichales</taxon>
        <taxon>Francisellaceae</taxon>
        <taxon>Francisella</taxon>
    </lineage>
</organism>
<dbReference type="InterPro" id="IPR018227">
    <property type="entry name" value="Amino_acid_transport_2"/>
</dbReference>
<dbReference type="Pfam" id="PF03222">
    <property type="entry name" value="Trp_Tyr_perm"/>
    <property type="match status" value="1"/>
</dbReference>
<dbReference type="AlphaFoldDB" id="A0A2Z4XZH7"/>
<evidence type="ECO:0000256" key="8">
    <source>
        <dbReference type="ARBA" id="ARBA00023136"/>
    </source>
</evidence>
<feature type="transmembrane region" description="Helical" evidence="9">
    <location>
        <begin position="119"/>
        <end position="143"/>
    </location>
</feature>
<evidence type="ECO:0000313" key="13">
    <source>
        <dbReference type="Proteomes" id="UP000681131"/>
    </source>
</evidence>
<dbReference type="Gene3D" id="1.20.1740.10">
    <property type="entry name" value="Amino acid/polyamine transporter I"/>
    <property type="match status" value="1"/>
</dbReference>
<feature type="transmembrane region" description="Helical" evidence="9">
    <location>
        <begin position="38"/>
        <end position="60"/>
    </location>
</feature>
<proteinExistence type="predicted"/>
<dbReference type="OrthoDB" id="5606300at2"/>
<feature type="transmembrane region" description="Helical" evidence="9">
    <location>
        <begin position="384"/>
        <end position="402"/>
    </location>
</feature>
<keyword evidence="6" id="KW-0029">Amino-acid transport</keyword>
<evidence type="ECO:0000256" key="4">
    <source>
        <dbReference type="ARBA" id="ARBA00022519"/>
    </source>
</evidence>
<keyword evidence="4" id="KW-0997">Cell inner membrane</keyword>